<reference evidence="2 3" key="1">
    <citation type="journal article" date="2023" name="bioRxiv">
        <title>Conserved and derived expression patterns and positive selection on dental genes reveal complex evolutionary context of ever-growing rodent molars.</title>
        <authorList>
            <person name="Calamari Z.T."/>
            <person name="Song A."/>
            <person name="Cohen E."/>
            <person name="Akter M."/>
            <person name="Roy R.D."/>
            <person name="Hallikas O."/>
            <person name="Christensen M.M."/>
            <person name="Li P."/>
            <person name="Marangoni P."/>
            <person name="Jernvall J."/>
            <person name="Klein O.D."/>
        </authorList>
    </citation>
    <scope>NUCLEOTIDE SEQUENCE [LARGE SCALE GENOMIC DNA]</scope>
    <source>
        <strain evidence="2">V071</strain>
    </source>
</reference>
<name>A0AAW0HLW3_MYOGA</name>
<feature type="region of interest" description="Disordered" evidence="1">
    <location>
        <begin position="1"/>
        <end position="97"/>
    </location>
</feature>
<accession>A0AAW0HLW3</accession>
<feature type="compositionally biased region" description="Basic and acidic residues" evidence="1">
    <location>
        <begin position="27"/>
        <end position="48"/>
    </location>
</feature>
<evidence type="ECO:0000313" key="3">
    <source>
        <dbReference type="Proteomes" id="UP001488838"/>
    </source>
</evidence>
<dbReference type="AlphaFoldDB" id="A0AAW0HLW3"/>
<keyword evidence="3" id="KW-1185">Reference proteome</keyword>
<comment type="caution">
    <text evidence="2">The sequence shown here is derived from an EMBL/GenBank/DDBJ whole genome shotgun (WGS) entry which is preliminary data.</text>
</comment>
<organism evidence="2 3">
    <name type="scientific">Myodes glareolus</name>
    <name type="common">Bank vole</name>
    <name type="synonym">Clethrionomys glareolus</name>
    <dbReference type="NCBI Taxonomy" id="447135"/>
    <lineage>
        <taxon>Eukaryota</taxon>
        <taxon>Metazoa</taxon>
        <taxon>Chordata</taxon>
        <taxon>Craniata</taxon>
        <taxon>Vertebrata</taxon>
        <taxon>Euteleostomi</taxon>
        <taxon>Mammalia</taxon>
        <taxon>Eutheria</taxon>
        <taxon>Euarchontoglires</taxon>
        <taxon>Glires</taxon>
        <taxon>Rodentia</taxon>
        <taxon>Myomorpha</taxon>
        <taxon>Muroidea</taxon>
        <taxon>Cricetidae</taxon>
        <taxon>Arvicolinae</taxon>
        <taxon>Myodes</taxon>
    </lineage>
</organism>
<proteinExistence type="predicted"/>
<evidence type="ECO:0000313" key="2">
    <source>
        <dbReference type="EMBL" id="KAK7802568.1"/>
    </source>
</evidence>
<sequence length="97" mass="10109">MIANRKPTDGASSSNCVIDVSSHLVRKKEETRGREPQRDDAKKARQEPELSGGSGDAVPSGHKVSEKMEAEAENEAKSPATAEGTVESAATAEGTAS</sequence>
<gene>
    <name evidence="2" type="ORF">U0070_009208</name>
</gene>
<evidence type="ECO:0000256" key="1">
    <source>
        <dbReference type="SAM" id="MobiDB-lite"/>
    </source>
</evidence>
<dbReference type="Proteomes" id="UP001488838">
    <property type="component" value="Unassembled WGS sequence"/>
</dbReference>
<dbReference type="EMBL" id="JBBHLL010000456">
    <property type="protein sequence ID" value="KAK7802568.1"/>
    <property type="molecule type" value="Genomic_DNA"/>
</dbReference>
<protein>
    <submittedName>
        <fullName evidence="2">Uncharacterized protein</fullName>
    </submittedName>
</protein>
<feature type="compositionally biased region" description="Basic and acidic residues" evidence="1">
    <location>
        <begin position="63"/>
        <end position="76"/>
    </location>
</feature>